<comment type="subcellular location">
    <subcellularLocation>
        <location evidence="1">Cell membrane</location>
        <topology evidence="1">Multi-pass membrane protein</topology>
    </subcellularLocation>
</comment>
<evidence type="ECO:0000256" key="1">
    <source>
        <dbReference type="ARBA" id="ARBA00004651"/>
    </source>
</evidence>
<accession>A0A2N5GH08</accession>
<comment type="function">
    <text evidence="11">Mediates influx of magnesium ions. Alternates between open and closed states. Activated by low cytoplasmic Mg(2+) levels. Inactive when cytoplasmic Mg(2+) levels are high.</text>
</comment>
<dbReference type="OrthoDB" id="9803416at2"/>
<evidence type="ECO:0000256" key="4">
    <source>
        <dbReference type="ARBA" id="ARBA00022475"/>
    </source>
</evidence>
<dbReference type="Gene3D" id="1.20.58.340">
    <property type="entry name" value="Magnesium transport protein CorA, transmembrane region"/>
    <property type="match status" value="1"/>
</dbReference>
<proteinExistence type="inferred from homology"/>
<keyword evidence="3" id="KW-0813">Transport</keyword>
<comment type="similarity">
    <text evidence="2">Belongs to the CorA metal ion transporter (MIT) (TC 1.A.35) family.</text>
</comment>
<dbReference type="Pfam" id="PF01544">
    <property type="entry name" value="CorA"/>
    <property type="match status" value="1"/>
</dbReference>
<keyword evidence="5 12" id="KW-0812">Transmembrane</keyword>
<feature type="transmembrane region" description="Helical" evidence="12">
    <location>
        <begin position="242"/>
        <end position="261"/>
    </location>
</feature>
<keyword evidence="7 12" id="KW-1133">Transmembrane helix</keyword>
<dbReference type="GO" id="GO:0015095">
    <property type="term" value="F:magnesium ion transmembrane transporter activity"/>
    <property type="evidence" value="ECO:0007669"/>
    <property type="project" value="TreeGrafter"/>
</dbReference>
<organism evidence="13 15">
    <name type="scientific">Bacillus canaveralius</name>
    <dbReference type="NCBI Taxonomy" id="1403243"/>
    <lineage>
        <taxon>Bacteria</taxon>
        <taxon>Bacillati</taxon>
        <taxon>Bacillota</taxon>
        <taxon>Bacilli</taxon>
        <taxon>Bacillales</taxon>
        <taxon>Bacillaceae</taxon>
        <taxon>Bacillus</taxon>
    </lineage>
</organism>
<dbReference type="GO" id="GO:0015087">
    <property type="term" value="F:cobalt ion transmembrane transporter activity"/>
    <property type="evidence" value="ECO:0007669"/>
    <property type="project" value="TreeGrafter"/>
</dbReference>
<keyword evidence="6" id="KW-0460">Magnesium</keyword>
<dbReference type="InterPro" id="IPR045863">
    <property type="entry name" value="CorA_TM1_TM2"/>
</dbReference>
<evidence type="ECO:0000256" key="11">
    <source>
        <dbReference type="ARBA" id="ARBA00045497"/>
    </source>
</evidence>
<dbReference type="Proteomes" id="UP000235114">
    <property type="component" value="Unassembled WGS sequence"/>
</dbReference>
<evidence type="ECO:0000256" key="3">
    <source>
        <dbReference type="ARBA" id="ARBA00022448"/>
    </source>
</evidence>
<dbReference type="CDD" id="cd12821">
    <property type="entry name" value="EcCorA_ZntB-like"/>
    <property type="match status" value="1"/>
</dbReference>
<dbReference type="FunFam" id="1.20.58.340:FF:000004">
    <property type="entry name" value="Magnesium transport protein CorA"/>
    <property type="match status" value="1"/>
</dbReference>
<evidence type="ECO:0000313" key="16">
    <source>
        <dbReference type="Proteomes" id="UP000235114"/>
    </source>
</evidence>
<sequence>MEHTFLQHNWKWYQLKYDDADLVHEITKEYQPCDDWMKGIKEKKSNLLQIDVTKLNKEFLRGSIVYQQNIDDKEDHHLFYFYITREFFITVGLDFEILESTNLPAMLDQMERATSPIEGFSILLADILNNFLRKVDEFEVRLRKLMWRIQEENNISILDDIFDTRHELLIRKNLMIPLMEVEMGLEETFNDEINKKPEYQRLSKRLERGLRLIGEYQQEIDTMIDLEEVVSTHRGNEIIKTLTVFTVLFTPLMALGALWGMNFEFMPELKWKFGYLYAIILMVISTVAIYLYLRLKGWMGDILTPKEKDSFFK</sequence>
<evidence type="ECO:0000256" key="7">
    <source>
        <dbReference type="ARBA" id="ARBA00022989"/>
    </source>
</evidence>
<evidence type="ECO:0000256" key="2">
    <source>
        <dbReference type="ARBA" id="ARBA00009765"/>
    </source>
</evidence>
<dbReference type="EMBL" id="PGVD01000045">
    <property type="protein sequence ID" value="PLR94930.1"/>
    <property type="molecule type" value="Genomic_DNA"/>
</dbReference>
<comment type="catalytic activity">
    <reaction evidence="10">
        <text>Mg(2+)(in) = Mg(2+)(out)</text>
        <dbReference type="Rhea" id="RHEA:29827"/>
        <dbReference type="ChEBI" id="CHEBI:18420"/>
    </reaction>
</comment>
<feature type="transmembrane region" description="Helical" evidence="12">
    <location>
        <begin position="273"/>
        <end position="293"/>
    </location>
</feature>
<evidence type="ECO:0000256" key="5">
    <source>
        <dbReference type="ARBA" id="ARBA00022692"/>
    </source>
</evidence>
<keyword evidence="4" id="KW-1003">Cell membrane</keyword>
<name>A0A2N5GH08_9BACI</name>
<dbReference type="InterPro" id="IPR045861">
    <property type="entry name" value="CorA_cytoplasmic_dom"/>
</dbReference>
<evidence type="ECO:0000256" key="6">
    <source>
        <dbReference type="ARBA" id="ARBA00022842"/>
    </source>
</evidence>
<dbReference type="GO" id="GO:0005886">
    <property type="term" value="C:plasma membrane"/>
    <property type="evidence" value="ECO:0007669"/>
    <property type="project" value="UniProtKB-SubCell"/>
</dbReference>
<evidence type="ECO:0000256" key="12">
    <source>
        <dbReference type="SAM" id="Phobius"/>
    </source>
</evidence>
<evidence type="ECO:0000256" key="8">
    <source>
        <dbReference type="ARBA" id="ARBA00023065"/>
    </source>
</evidence>
<evidence type="ECO:0000256" key="10">
    <source>
        <dbReference type="ARBA" id="ARBA00034269"/>
    </source>
</evidence>
<dbReference type="PANTHER" id="PTHR46494">
    <property type="entry name" value="CORA FAMILY METAL ION TRANSPORTER (EUROFUNG)"/>
    <property type="match status" value="1"/>
</dbReference>
<dbReference type="PANTHER" id="PTHR46494:SF2">
    <property type="entry name" value="MAGNESIUM TRANSPORT PROTEIN CORA"/>
    <property type="match status" value="1"/>
</dbReference>
<keyword evidence="8" id="KW-0406">Ion transport</keyword>
<dbReference type="InterPro" id="IPR002523">
    <property type="entry name" value="MgTranspt_CorA/ZnTranspt_ZntB"/>
</dbReference>
<dbReference type="SUPFAM" id="SSF143865">
    <property type="entry name" value="CorA soluble domain-like"/>
    <property type="match status" value="1"/>
</dbReference>
<reference evidence="13 15" key="1">
    <citation type="submission" date="2017-11" db="EMBL/GenBank/DDBJ databases">
        <title>Comparitive Functional Genomics of Dry Heat Resistant strains isolated from the Viking Spacecraft.</title>
        <authorList>
            <person name="Seuylemezian A."/>
            <person name="Cooper K."/>
            <person name="Vaishampayan P."/>
        </authorList>
    </citation>
    <scope>NUCLEOTIDE SEQUENCE [LARGE SCALE GENOMIC DNA]</scope>
    <source>
        <strain evidence="13 15">M4.6</strain>
    </source>
</reference>
<reference evidence="14 16" key="2">
    <citation type="submission" date="2017-12" db="EMBL/GenBank/DDBJ databases">
        <title>Comparative Functional Genomics of Dry Heat Resistant strains isolated from the Viking Spacecraft.</title>
        <authorList>
            <person name="Seuylemezian A."/>
            <person name="Cooper K."/>
            <person name="Vaishampayan P."/>
        </authorList>
    </citation>
    <scope>NUCLEOTIDE SEQUENCE [LARGE SCALE GENOMIC DNA]</scope>
    <source>
        <strain evidence="14 16">ATCC 29669</strain>
    </source>
</reference>
<dbReference type="EMBL" id="PGVA01000062">
    <property type="protein sequence ID" value="PLR80040.1"/>
    <property type="molecule type" value="Genomic_DNA"/>
</dbReference>
<keyword evidence="9 12" id="KW-0472">Membrane</keyword>
<dbReference type="GO" id="GO:0000287">
    <property type="term" value="F:magnesium ion binding"/>
    <property type="evidence" value="ECO:0007669"/>
    <property type="project" value="TreeGrafter"/>
</dbReference>
<evidence type="ECO:0000256" key="9">
    <source>
        <dbReference type="ARBA" id="ARBA00023136"/>
    </source>
</evidence>
<evidence type="ECO:0008006" key="17">
    <source>
        <dbReference type="Google" id="ProtNLM"/>
    </source>
</evidence>
<dbReference type="Proteomes" id="UP000234951">
    <property type="component" value="Unassembled WGS sequence"/>
</dbReference>
<evidence type="ECO:0000313" key="14">
    <source>
        <dbReference type="EMBL" id="PLR94930.1"/>
    </source>
</evidence>
<evidence type="ECO:0000313" key="13">
    <source>
        <dbReference type="EMBL" id="PLR80040.1"/>
    </source>
</evidence>
<dbReference type="AlphaFoldDB" id="A0A2N5GH08"/>
<evidence type="ECO:0000313" key="15">
    <source>
        <dbReference type="Proteomes" id="UP000234951"/>
    </source>
</evidence>
<dbReference type="GO" id="GO:0050897">
    <property type="term" value="F:cobalt ion binding"/>
    <property type="evidence" value="ECO:0007669"/>
    <property type="project" value="TreeGrafter"/>
</dbReference>
<protein>
    <recommendedName>
        <fullName evidence="17">Mg2+ transporter protein, CorA-like protein</fullName>
    </recommendedName>
</protein>
<dbReference type="SUPFAM" id="SSF144083">
    <property type="entry name" value="Magnesium transport protein CorA, transmembrane region"/>
    <property type="match status" value="1"/>
</dbReference>
<gene>
    <name evidence="13" type="ORF">CU635_19980</name>
    <name evidence="14" type="ORF">CVD25_15835</name>
</gene>
<keyword evidence="16" id="KW-1185">Reference proteome</keyword>
<dbReference type="RefSeq" id="WP_101579128.1">
    <property type="nucleotide sequence ID" value="NZ_PGVA01000062.1"/>
</dbReference>
<comment type="caution">
    <text evidence="13">The sequence shown here is derived from an EMBL/GenBank/DDBJ whole genome shotgun (WGS) entry which is preliminary data.</text>
</comment>